<comment type="caution">
    <text evidence="1">The sequence shown here is derived from an EMBL/GenBank/DDBJ whole genome shotgun (WGS) entry which is preliminary data.</text>
</comment>
<reference evidence="1 2" key="1">
    <citation type="submission" date="2024-08" db="EMBL/GenBank/DDBJ databases">
        <title>Two novel Cytobacillus novel species.</title>
        <authorList>
            <person name="Liu G."/>
        </authorList>
    </citation>
    <scope>NUCLEOTIDE SEQUENCE [LARGE SCALE GENOMIC DNA]</scope>
    <source>
        <strain evidence="1 2">FJAT-54145</strain>
    </source>
</reference>
<organism evidence="1 2">
    <name type="scientific">Cytobacillus spartinae</name>
    <dbReference type="NCBI Taxonomy" id="3299023"/>
    <lineage>
        <taxon>Bacteria</taxon>
        <taxon>Bacillati</taxon>
        <taxon>Bacillota</taxon>
        <taxon>Bacilli</taxon>
        <taxon>Bacillales</taxon>
        <taxon>Bacillaceae</taxon>
        <taxon>Cytobacillus</taxon>
    </lineage>
</organism>
<evidence type="ECO:0000313" key="2">
    <source>
        <dbReference type="Proteomes" id="UP001601059"/>
    </source>
</evidence>
<gene>
    <name evidence="1" type="ORF">ACFYKX_17660</name>
</gene>
<dbReference type="EMBL" id="JBIACK010000009">
    <property type="protein sequence ID" value="MFE8702428.1"/>
    <property type="molecule type" value="Genomic_DNA"/>
</dbReference>
<dbReference type="InterPro" id="IPR038765">
    <property type="entry name" value="Papain-like_cys_pep_sf"/>
</dbReference>
<dbReference type="SUPFAM" id="SSF54001">
    <property type="entry name" value="Cysteine proteinases"/>
    <property type="match status" value="1"/>
</dbReference>
<dbReference type="RefSeq" id="WP_389362394.1">
    <property type="nucleotide sequence ID" value="NZ_JBIACK010000009.1"/>
</dbReference>
<proteinExistence type="predicted"/>
<sequence>MRATQEILSVWNGFNKFPMETLTKAWYYPRANGNKQRDITLMKEHYEAYGITGNCFDLALWLLHEFKSNGIHAYPIGHHLNTEKAHVAIIAVNEEGNRYFCDLGDQWLQPILIDSNSENFTEDILSGFFPAADIQVKSHGNHIDISYHRPNGKISRQLFEANEIGMESFLEAAEISQSIIKPKPLLECRIPFKNEIAHWEFYDWKAFLSTTEGIIYEPSIDSIEEWIELLNEKTGYNKQFLFEALEAYKQISQK</sequence>
<dbReference type="Proteomes" id="UP001601059">
    <property type="component" value="Unassembled WGS sequence"/>
</dbReference>
<accession>A0ABW6KHV9</accession>
<evidence type="ECO:0000313" key="1">
    <source>
        <dbReference type="EMBL" id="MFE8702428.1"/>
    </source>
</evidence>
<name>A0ABW6KHV9_9BACI</name>
<keyword evidence="2" id="KW-1185">Reference proteome</keyword>
<protein>
    <recommendedName>
        <fullName evidence="3">Arylamine N-acetyltransferase</fullName>
    </recommendedName>
</protein>
<evidence type="ECO:0008006" key="3">
    <source>
        <dbReference type="Google" id="ProtNLM"/>
    </source>
</evidence>